<comment type="caution">
    <text evidence="2">The sequence shown here is derived from an EMBL/GenBank/DDBJ whole genome shotgun (WGS) entry which is preliminary data.</text>
</comment>
<reference evidence="2 3" key="1">
    <citation type="submission" date="2016-06" db="EMBL/GenBank/DDBJ databases">
        <authorList>
            <person name="Kjaerup R.B."/>
            <person name="Dalgaard T.S."/>
            <person name="Juul-Madsen H.R."/>
        </authorList>
    </citation>
    <scope>NUCLEOTIDE SEQUENCE [LARGE SCALE GENOMIC DNA]</scope>
    <source>
        <strain evidence="2 3">1127319.6</strain>
    </source>
</reference>
<feature type="domain" description="AbiEi antitoxin N-terminal" evidence="1">
    <location>
        <begin position="18"/>
        <end position="63"/>
    </location>
</feature>
<accession>A0A1A3H0Q9</accession>
<sequence length="325" mass="36106">MAKIDVVDNGGGAADAEIAEVLGSQAGVIARRQVLEAGRHDPYIRRMLRRNEWARIHDGVYVNHTGPPTWQQRAWAAVLYAAPAALCLESAMWREGPLIHVAVDVNRTVLVEPDGVRIHHLAQLDQRALWHVGPPRVRYEEAALDVACRTTEFEAIAVLADACQSRRTTAQRLLAALDGRARIPRRRWLRAVLVDIADGTCSVLEHGYLNRFERAHGLPRATRQARSRSSAGVRYRDIEYGQRLVVELDGRLFHDSAAARNNDLERDLDAAVDGRLTVRLSYQQVFDRPCQTAGKIAQILKQRGVEVYGHPCGPACAYPAVDLAA</sequence>
<proteinExistence type="predicted"/>
<evidence type="ECO:0000313" key="2">
    <source>
        <dbReference type="EMBL" id="OBJ41201.1"/>
    </source>
</evidence>
<dbReference type="EMBL" id="LZLC01000137">
    <property type="protein sequence ID" value="OBJ41201.1"/>
    <property type="molecule type" value="Genomic_DNA"/>
</dbReference>
<dbReference type="OrthoDB" id="5146042at2"/>
<evidence type="ECO:0000259" key="1">
    <source>
        <dbReference type="Pfam" id="PF13338"/>
    </source>
</evidence>
<gene>
    <name evidence="2" type="ORF">A5630_23255</name>
</gene>
<dbReference type="STRING" id="56689.GCA_001291445_05929"/>
<dbReference type="AlphaFoldDB" id="A0A1A3H0Q9"/>
<organism evidence="2 3">
    <name type="scientific">Mycolicibacterium mucogenicum</name>
    <name type="common">Mycobacterium mucogenicum</name>
    <dbReference type="NCBI Taxonomy" id="56689"/>
    <lineage>
        <taxon>Bacteria</taxon>
        <taxon>Bacillati</taxon>
        <taxon>Actinomycetota</taxon>
        <taxon>Actinomycetes</taxon>
        <taxon>Mycobacteriales</taxon>
        <taxon>Mycobacteriaceae</taxon>
        <taxon>Mycolicibacterium</taxon>
    </lineage>
</organism>
<dbReference type="InterPro" id="IPR025159">
    <property type="entry name" value="AbiEi_N"/>
</dbReference>
<name>A0A1A3H0Q9_MYCMU</name>
<dbReference type="Proteomes" id="UP000093898">
    <property type="component" value="Unassembled WGS sequence"/>
</dbReference>
<evidence type="ECO:0000313" key="3">
    <source>
        <dbReference type="Proteomes" id="UP000093898"/>
    </source>
</evidence>
<protein>
    <recommendedName>
        <fullName evidence="1">AbiEi antitoxin N-terminal domain-containing protein</fullName>
    </recommendedName>
</protein>
<dbReference type="Pfam" id="PF13338">
    <property type="entry name" value="AbiEi_4"/>
    <property type="match status" value="1"/>
</dbReference>